<evidence type="ECO:0000256" key="5">
    <source>
        <dbReference type="ARBA" id="ARBA00022574"/>
    </source>
</evidence>
<dbReference type="Gene3D" id="2.130.10.10">
    <property type="entry name" value="YVTN repeat-like/Quinoprotein amine dehydrogenase"/>
    <property type="match status" value="1"/>
</dbReference>
<dbReference type="InterPro" id="IPR036322">
    <property type="entry name" value="WD40_repeat_dom_sf"/>
</dbReference>
<proteinExistence type="inferred from homology"/>
<comment type="caution">
    <text evidence="17">The sequence shown here is derived from an EMBL/GenBank/DDBJ whole genome shotgun (WGS) entry which is preliminary data.</text>
</comment>
<evidence type="ECO:0000256" key="12">
    <source>
        <dbReference type="PIRNR" id="PIRNR005567"/>
    </source>
</evidence>
<dbReference type="OMA" id="YVDYYPQ"/>
<dbReference type="FunFam" id="1.25.40.470:FF:000001">
    <property type="entry name" value="Coatomer subunit beta"/>
    <property type="match status" value="1"/>
</dbReference>
<dbReference type="InterPro" id="IPR050844">
    <property type="entry name" value="Coatomer_complex_subunit"/>
</dbReference>
<evidence type="ECO:0000256" key="9">
    <source>
        <dbReference type="ARBA" id="ARBA00023034"/>
    </source>
</evidence>
<dbReference type="GO" id="GO:0005198">
    <property type="term" value="F:structural molecule activity"/>
    <property type="evidence" value="ECO:0007669"/>
    <property type="project" value="UniProtKB-UniRule"/>
</dbReference>
<keyword evidence="10 12" id="KW-0472">Membrane</keyword>
<comment type="subcellular location">
    <subcellularLocation>
        <location evidence="1 12">Cytoplasmic vesicle</location>
        <location evidence="1 12">COPI-coated vesicle membrane</location>
        <topology evidence="1 12">Peripheral membrane protein</topology>
        <orientation evidence="1 12">Cytoplasmic side</orientation>
    </subcellularLocation>
    <subcellularLocation>
        <location evidence="12">Golgi apparatus membrane</location>
        <topology evidence="12">Peripheral membrane protein</topology>
        <orientation evidence="12">Cytoplasmic side</orientation>
    </subcellularLocation>
    <text evidence="12">The coatomer is cytoplasmic or polymerized on the cytoplasmic side of the Golgi, as well as on the vesicles/buds originating from it.</text>
</comment>
<comment type="similarity">
    <text evidence="2 12">Belongs to the WD repeat COPB2 family.</text>
</comment>
<name>A0A1X2HCJ6_SYNRA</name>
<dbReference type="CDD" id="cd22947">
    <property type="entry name" value="Coatomer_WDAD_beta-like"/>
    <property type="match status" value="1"/>
</dbReference>
<dbReference type="SUPFAM" id="SSF101898">
    <property type="entry name" value="NHL repeat"/>
    <property type="match status" value="1"/>
</dbReference>
<feature type="domain" description="COPA/B second beta-propeller" evidence="15">
    <location>
        <begin position="320"/>
        <end position="579"/>
    </location>
</feature>
<feature type="repeat" description="WD" evidence="13">
    <location>
        <begin position="138"/>
        <end position="172"/>
    </location>
</feature>
<evidence type="ECO:0000256" key="13">
    <source>
        <dbReference type="PROSITE-ProRule" id="PRU00221"/>
    </source>
</evidence>
<organism evidence="17 18">
    <name type="scientific">Syncephalastrum racemosum</name>
    <name type="common">Filamentous fungus</name>
    <dbReference type="NCBI Taxonomy" id="13706"/>
    <lineage>
        <taxon>Eukaryota</taxon>
        <taxon>Fungi</taxon>
        <taxon>Fungi incertae sedis</taxon>
        <taxon>Mucoromycota</taxon>
        <taxon>Mucoromycotina</taxon>
        <taxon>Mucoromycetes</taxon>
        <taxon>Mucorales</taxon>
        <taxon>Syncephalastraceae</taxon>
        <taxon>Syncephalastrum</taxon>
    </lineage>
</organism>
<dbReference type="PROSITE" id="PS50294">
    <property type="entry name" value="WD_REPEATS_REGION"/>
    <property type="match status" value="4"/>
</dbReference>
<feature type="domain" description="COPA/B TPR" evidence="16">
    <location>
        <begin position="596"/>
        <end position="776"/>
    </location>
</feature>
<dbReference type="GO" id="GO:0006886">
    <property type="term" value="P:intracellular protein transport"/>
    <property type="evidence" value="ECO:0007669"/>
    <property type="project" value="UniProtKB-UniRule"/>
</dbReference>
<dbReference type="Gene3D" id="1.25.40.470">
    <property type="match status" value="1"/>
</dbReference>
<feature type="compositionally biased region" description="Low complexity" evidence="14">
    <location>
        <begin position="805"/>
        <end position="819"/>
    </location>
</feature>
<dbReference type="InterPro" id="IPR056176">
    <property type="entry name" value="TPR_COPA_B"/>
</dbReference>
<evidence type="ECO:0000256" key="1">
    <source>
        <dbReference type="ARBA" id="ARBA00004347"/>
    </source>
</evidence>
<dbReference type="PIRSF" id="PIRSF005567">
    <property type="entry name" value="Coatomer_beta'_subunit"/>
    <property type="match status" value="1"/>
</dbReference>
<evidence type="ECO:0000256" key="10">
    <source>
        <dbReference type="ARBA" id="ARBA00023136"/>
    </source>
</evidence>
<evidence type="ECO:0000256" key="11">
    <source>
        <dbReference type="ARBA" id="ARBA00023329"/>
    </source>
</evidence>
<dbReference type="InParanoid" id="A0A1X2HCJ6"/>
<dbReference type="CDD" id="cd00200">
    <property type="entry name" value="WD40"/>
    <property type="match status" value="1"/>
</dbReference>
<dbReference type="STRING" id="13706.A0A1X2HCJ6"/>
<dbReference type="PANTHER" id="PTHR19876:SF2">
    <property type="entry name" value="COATOMER SUBUNIT BETA"/>
    <property type="match status" value="1"/>
</dbReference>
<dbReference type="PROSITE" id="PS50082">
    <property type="entry name" value="WD_REPEATS_2"/>
    <property type="match status" value="4"/>
</dbReference>
<comment type="subunit">
    <text evidence="12">Oligomeric complex that consists of at least the alpha, beta, beta', gamma, delta, epsilon and zeta subunits.</text>
</comment>
<dbReference type="AlphaFoldDB" id="A0A1X2HCJ6"/>
<keyword evidence="7 12" id="KW-0931">ER-Golgi transport</keyword>
<keyword evidence="5 13" id="KW-0853">WD repeat</keyword>
<dbReference type="FunFam" id="2.130.10.10:FF:000008">
    <property type="entry name" value="Coatomer subunit beta"/>
    <property type="match status" value="1"/>
</dbReference>
<dbReference type="GO" id="GO:0006888">
    <property type="term" value="P:endoplasmic reticulum to Golgi vesicle-mediated transport"/>
    <property type="evidence" value="ECO:0007669"/>
    <property type="project" value="EnsemblFungi"/>
</dbReference>
<keyword evidence="4 12" id="KW-0963">Cytoplasm</keyword>
<evidence type="ECO:0000256" key="6">
    <source>
        <dbReference type="ARBA" id="ARBA00022737"/>
    </source>
</evidence>
<sequence length="856" mass="95508">MGMRIDIKRKLLSRSDRVKSVDLHPTEPWVLASLYNGHVYIYNYETQALVKTFEVTETPVRAAKFIARKNWIVTGSDDSQIRIFNYNTHEKVASFEGHPDYIRCLAVHPTQPLLLSGSDDMTIRLWDWEKGWKCVQVFEGHSHFVMHLTFNPKDSNTFASAGLDGVIKVWSLGSNVPNFTLEGHEKGVNFVDYYHGGDKPYLISCADDNLVKIWDYQNKNCVQTLEGHSQNVNFASFHPELPIIMSGSEDGTVRIWHSDTYRLENTLNYGLERAWCISYQKGGNNIALGYDEGSVVIKLGREEPAVSMEASGKVIWAKHSEIQTVKVGGADDNAARDGERLTLPIKDLGRCEVYPQTLQHSPNGRFVVVCGDGEYIIYTALAWRNKSFGSGLEVVWAADNNLYAVRESTSRVKIFRNFQERAGLLPKLSYAAEGIFGGSLLGVRSNSFLNFYDWDTGAVVRRIDVEAKNVFWSDAGDLVTIVCDESFYILRYNPNAYAQFVESGGDPGQEGVEEAFEFVNEIADTVRTGSWAGDCFIYTNNANRLNYLVGNETYTLSHFDRPMYLLGYLPRDNKVYLADRDVNVYSYALSLTVIQYQTAVLREDLETAASLLPSIPTDQRSRIARFLESQDLKELALEVSTDAEQRFDLAVTLGKLDIATEIARQVNVEARWRTLGDVALAKWNFSLAEECLQKAKDLSGLLLFYLSNGNKKGIESVAEQALAQGKNNIAFTALFELGDIERVIDLLIKTERIPEAAILARTYAPERTSSIIKLWKADLESRNRKKIAESLADPADYANLFPELSQAAASPAPQASTPEVPAPAPAEAEAEAEAEEPAEKPAADASEQVLVDTGDA</sequence>
<feature type="repeat" description="WD" evidence="13">
    <location>
        <begin position="225"/>
        <end position="266"/>
    </location>
</feature>
<dbReference type="InterPro" id="IPR015943">
    <property type="entry name" value="WD40/YVTN_repeat-like_dom_sf"/>
</dbReference>
<evidence type="ECO:0000256" key="14">
    <source>
        <dbReference type="SAM" id="MobiDB-lite"/>
    </source>
</evidence>
<dbReference type="FunCoup" id="A0A1X2HCJ6">
    <property type="interactions" value="749"/>
</dbReference>
<protein>
    <recommendedName>
        <fullName evidence="12">Coatomer subunit beta'</fullName>
    </recommendedName>
</protein>
<reference evidence="17 18" key="1">
    <citation type="submission" date="2016-07" db="EMBL/GenBank/DDBJ databases">
        <title>Pervasive Adenine N6-methylation of Active Genes in Fungi.</title>
        <authorList>
            <consortium name="DOE Joint Genome Institute"/>
            <person name="Mondo S.J."/>
            <person name="Dannebaum R.O."/>
            <person name="Kuo R.C."/>
            <person name="Labutti K."/>
            <person name="Haridas S."/>
            <person name="Kuo A."/>
            <person name="Salamov A."/>
            <person name="Ahrendt S.R."/>
            <person name="Lipzen A."/>
            <person name="Sullivan W."/>
            <person name="Andreopoulos W.B."/>
            <person name="Clum A."/>
            <person name="Lindquist E."/>
            <person name="Daum C."/>
            <person name="Ramamoorthy G.K."/>
            <person name="Gryganskyi A."/>
            <person name="Culley D."/>
            <person name="Magnuson J.K."/>
            <person name="James T.Y."/>
            <person name="O'Malley M.A."/>
            <person name="Stajich J.E."/>
            <person name="Spatafora J.W."/>
            <person name="Visel A."/>
            <person name="Grigoriev I.V."/>
        </authorList>
    </citation>
    <scope>NUCLEOTIDE SEQUENCE [LARGE SCALE GENOMIC DNA]</scope>
    <source>
        <strain evidence="17 18">NRRL 2496</strain>
    </source>
</reference>
<evidence type="ECO:0000259" key="15">
    <source>
        <dbReference type="Pfam" id="PF04053"/>
    </source>
</evidence>
<dbReference type="Pfam" id="PF00400">
    <property type="entry name" value="WD40"/>
    <property type="match status" value="5"/>
</dbReference>
<gene>
    <name evidence="17" type="ORF">BCR43DRAFT_491812</name>
</gene>
<evidence type="ECO:0000256" key="2">
    <source>
        <dbReference type="ARBA" id="ARBA00010844"/>
    </source>
</evidence>
<dbReference type="Proteomes" id="UP000242180">
    <property type="component" value="Unassembled WGS sequence"/>
</dbReference>
<keyword evidence="3 12" id="KW-0813">Transport</keyword>
<dbReference type="Pfam" id="PF23953">
    <property type="entry name" value="TPR_COPA_B"/>
    <property type="match status" value="1"/>
</dbReference>
<dbReference type="InterPro" id="IPR016453">
    <property type="entry name" value="COPB2"/>
</dbReference>
<dbReference type="PANTHER" id="PTHR19876">
    <property type="entry name" value="COATOMER"/>
    <property type="match status" value="1"/>
</dbReference>
<dbReference type="InterPro" id="IPR006692">
    <property type="entry name" value="Beta-prop_COPA/B_2nd"/>
</dbReference>
<dbReference type="OrthoDB" id="10261470at2759"/>
<dbReference type="GO" id="GO:0006891">
    <property type="term" value="P:intra-Golgi vesicle-mediated transport"/>
    <property type="evidence" value="ECO:0007669"/>
    <property type="project" value="TreeGrafter"/>
</dbReference>
<comment type="function">
    <text evidence="12">The coatomer is a cytosolic protein complex that binds to dilysine motifs and reversibly associates with Golgi non-clathrin-coated vesicles, which further mediate biosynthetic protein transport from the ER, via the Golgi up to the trans Golgi network. Coatomer complex is required for budding from Golgi membranes, and is essential for the retrograde Golgi-to-ER transport of dilysine-tagged proteins.</text>
</comment>
<evidence type="ECO:0000256" key="3">
    <source>
        <dbReference type="ARBA" id="ARBA00022448"/>
    </source>
</evidence>
<dbReference type="SMART" id="SM00320">
    <property type="entry name" value="WD40"/>
    <property type="match status" value="6"/>
</dbReference>
<dbReference type="GO" id="GO:0006890">
    <property type="term" value="P:retrograde vesicle-mediated transport, Golgi to endoplasmic reticulum"/>
    <property type="evidence" value="ECO:0007669"/>
    <property type="project" value="EnsemblFungi"/>
</dbReference>
<dbReference type="GO" id="GO:0032511">
    <property type="term" value="P:late endosome to vacuole transport via multivesicular body sorting pathway"/>
    <property type="evidence" value="ECO:0007669"/>
    <property type="project" value="EnsemblFungi"/>
</dbReference>
<keyword evidence="9 12" id="KW-0333">Golgi apparatus</keyword>
<dbReference type="SUPFAM" id="SSF50978">
    <property type="entry name" value="WD40 repeat-like"/>
    <property type="match status" value="1"/>
</dbReference>
<dbReference type="GO" id="GO:0008298">
    <property type="term" value="P:intracellular mRNA localization"/>
    <property type="evidence" value="ECO:0007669"/>
    <property type="project" value="EnsemblFungi"/>
</dbReference>
<dbReference type="PRINTS" id="PR00320">
    <property type="entry name" value="GPROTEINBRPT"/>
</dbReference>
<keyword evidence="6" id="KW-0677">Repeat</keyword>
<evidence type="ECO:0000256" key="8">
    <source>
        <dbReference type="ARBA" id="ARBA00022927"/>
    </source>
</evidence>
<evidence type="ECO:0000256" key="7">
    <source>
        <dbReference type="ARBA" id="ARBA00022892"/>
    </source>
</evidence>
<keyword evidence="11 12" id="KW-0968">Cytoplasmic vesicle</keyword>
<dbReference type="GO" id="GO:0030126">
    <property type="term" value="C:COPI vesicle coat"/>
    <property type="evidence" value="ECO:0007669"/>
    <property type="project" value="EnsemblFungi"/>
</dbReference>
<keyword evidence="18" id="KW-1185">Reference proteome</keyword>
<dbReference type="EMBL" id="MCGN01000005">
    <property type="protein sequence ID" value="ORY96507.1"/>
    <property type="molecule type" value="Genomic_DNA"/>
</dbReference>
<dbReference type="GO" id="GO:0043130">
    <property type="term" value="F:ubiquitin binding"/>
    <property type="evidence" value="ECO:0007669"/>
    <property type="project" value="EnsemblFungi"/>
</dbReference>
<feature type="repeat" description="WD" evidence="13">
    <location>
        <begin position="181"/>
        <end position="224"/>
    </location>
</feature>
<dbReference type="GO" id="GO:0000139">
    <property type="term" value="C:Golgi membrane"/>
    <property type="evidence" value="ECO:0007669"/>
    <property type="project" value="UniProtKB-SubCell"/>
</dbReference>
<dbReference type="InterPro" id="IPR001680">
    <property type="entry name" value="WD40_rpt"/>
</dbReference>
<dbReference type="InterPro" id="IPR020472">
    <property type="entry name" value="WD40_PAC1"/>
</dbReference>
<evidence type="ECO:0000313" key="17">
    <source>
        <dbReference type="EMBL" id="ORY96507.1"/>
    </source>
</evidence>
<keyword evidence="8 12" id="KW-0653">Protein transport</keyword>
<evidence type="ECO:0000259" key="16">
    <source>
        <dbReference type="Pfam" id="PF23953"/>
    </source>
</evidence>
<evidence type="ECO:0000313" key="18">
    <source>
        <dbReference type="Proteomes" id="UP000242180"/>
    </source>
</evidence>
<dbReference type="Pfam" id="PF04053">
    <property type="entry name" value="B-prop_COPA_B_2nd"/>
    <property type="match status" value="1"/>
</dbReference>
<feature type="repeat" description="WD" evidence="13">
    <location>
        <begin position="95"/>
        <end position="127"/>
    </location>
</feature>
<accession>A0A1X2HCJ6</accession>
<evidence type="ECO:0000256" key="4">
    <source>
        <dbReference type="ARBA" id="ARBA00022490"/>
    </source>
</evidence>
<feature type="region of interest" description="Disordered" evidence="14">
    <location>
        <begin position="803"/>
        <end position="856"/>
    </location>
</feature>